<dbReference type="EMBL" id="FNFP01000002">
    <property type="protein sequence ID" value="SDK53691.1"/>
    <property type="molecule type" value="Genomic_DNA"/>
</dbReference>
<feature type="domain" description="PRC-barrel" evidence="1">
    <location>
        <begin position="94"/>
        <end position="158"/>
    </location>
</feature>
<dbReference type="InterPro" id="IPR027275">
    <property type="entry name" value="PRC-brl_dom"/>
</dbReference>
<organism evidence="2 3">
    <name type="scientific">Natronincola ferrireducens</name>
    <dbReference type="NCBI Taxonomy" id="393762"/>
    <lineage>
        <taxon>Bacteria</taxon>
        <taxon>Bacillati</taxon>
        <taxon>Bacillota</taxon>
        <taxon>Clostridia</taxon>
        <taxon>Peptostreptococcales</taxon>
        <taxon>Natronincolaceae</taxon>
        <taxon>Natronincola</taxon>
    </lineage>
</organism>
<dbReference type="AlphaFoldDB" id="A0A1G9CPS8"/>
<dbReference type="RefSeq" id="WP_176762094.1">
    <property type="nucleotide sequence ID" value="NZ_FNFP01000002.1"/>
</dbReference>
<reference evidence="2 3" key="1">
    <citation type="submission" date="2016-10" db="EMBL/GenBank/DDBJ databases">
        <authorList>
            <person name="de Groot N.N."/>
        </authorList>
    </citation>
    <scope>NUCLEOTIDE SEQUENCE [LARGE SCALE GENOMIC DNA]</scope>
    <source>
        <strain evidence="2 3">DSM 18346</strain>
    </source>
</reference>
<dbReference type="Pfam" id="PF05239">
    <property type="entry name" value="PRC"/>
    <property type="match status" value="1"/>
</dbReference>
<sequence length="179" mass="20186">MIRGSELIGVPILKEDKKIKLTYTKDIIYGKNPLKVIAFSIKMKNSQKKNNRIIPFQKIKDINHEEIIIVAEKDIIFPHEAPEINSAVEKPIKVIGFHIYDEQKNLVGTIRDTIIEKNSGKILAFIISEGVIDDLIEGHSILPLVNHIDFQRDYIVIGNTHLETISSQGGGLKKLLGIK</sequence>
<dbReference type="Proteomes" id="UP000198718">
    <property type="component" value="Unassembled WGS sequence"/>
</dbReference>
<dbReference type="SUPFAM" id="SSF50346">
    <property type="entry name" value="PRC-barrel domain"/>
    <property type="match status" value="1"/>
</dbReference>
<dbReference type="Gene3D" id="2.30.30.240">
    <property type="entry name" value="PRC-barrel domain"/>
    <property type="match status" value="1"/>
</dbReference>
<proteinExistence type="predicted"/>
<protein>
    <submittedName>
        <fullName evidence="2">Uncharacterized protein YrrD, contains PRC-barrel domain</fullName>
    </submittedName>
</protein>
<evidence type="ECO:0000259" key="1">
    <source>
        <dbReference type="Pfam" id="PF05239"/>
    </source>
</evidence>
<name>A0A1G9CPS8_9FIRM</name>
<keyword evidence="3" id="KW-1185">Reference proteome</keyword>
<accession>A0A1G9CPS8</accession>
<dbReference type="InterPro" id="IPR011033">
    <property type="entry name" value="PRC_barrel-like_sf"/>
</dbReference>
<gene>
    <name evidence="2" type="ORF">SAMN05660472_01525</name>
</gene>
<evidence type="ECO:0000313" key="2">
    <source>
        <dbReference type="EMBL" id="SDK53691.1"/>
    </source>
</evidence>
<dbReference type="STRING" id="393762.SAMN05660472_01525"/>
<evidence type="ECO:0000313" key="3">
    <source>
        <dbReference type="Proteomes" id="UP000198718"/>
    </source>
</evidence>